<dbReference type="AlphaFoldDB" id="A0A1F7RTS2"/>
<proteinExistence type="predicted"/>
<evidence type="ECO:0000313" key="3">
    <source>
        <dbReference type="Proteomes" id="UP000178435"/>
    </source>
</evidence>
<dbReference type="Pfam" id="PF01797">
    <property type="entry name" value="Y1_Tnp"/>
    <property type="match status" value="1"/>
</dbReference>
<dbReference type="Gene3D" id="3.30.70.1290">
    <property type="entry name" value="Transposase IS200-like"/>
    <property type="match status" value="1"/>
</dbReference>
<dbReference type="GO" id="GO:0004803">
    <property type="term" value="F:transposase activity"/>
    <property type="evidence" value="ECO:0007669"/>
    <property type="project" value="InterPro"/>
</dbReference>
<dbReference type="GO" id="GO:0003677">
    <property type="term" value="F:DNA binding"/>
    <property type="evidence" value="ECO:0007669"/>
    <property type="project" value="InterPro"/>
</dbReference>
<reference evidence="2 3" key="1">
    <citation type="journal article" date="2016" name="Nat. Commun.">
        <title>Thousands of microbial genomes shed light on interconnected biogeochemical processes in an aquifer system.</title>
        <authorList>
            <person name="Anantharaman K."/>
            <person name="Brown C.T."/>
            <person name="Hug L.A."/>
            <person name="Sharon I."/>
            <person name="Castelle C.J."/>
            <person name="Probst A.J."/>
            <person name="Thomas B.C."/>
            <person name="Singh A."/>
            <person name="Wilkins M.J."/>
            <person name="Karaoz U."/>
            <person name="Brodie E.L."/>
            <person name="Williams K.H."/>
            <person name="Hubbard S.S."/>
            <person name="Banfield J.F."/>
        </authorList>
    </citation>
    <scope>NUCLEOTIDE SEQUENCE [LARGE SCALE GENOMIC DNA]</scope>
</reference>
<dbReference type="GO" id="GO:0006313">
    <property type="term" value="P:DNA transposition"/>
    <property type="evidence" value="ECO:0007669"/>
    <property type="project" value="InterPro"/>
</dbReference>
<evidence type="ECO:0000313" key="2">
    <source>
        <dbReference type="EMBL" id="OGL44959.1"/>
    </source>
</evidence>
<feature type="domain" description="Transposase IS200-like" evidence="1">
    <location>
        <begin position="44"/>
        <end position="97"/>
    </location>
</feature>
<dbReference type="InterPro" id="IPR036515">
    <property type="entry name" value="Transposase_17_sf"/>
</dbReference>
<protein>
    <recommendedName>
        <fullName evidence="1">Transposase IS200-like domain-containing protein</fullName>
    </recommendedName>
</protein>
<dbReference type="Proteomes" id="UP000178435">
    <property type="component" value="Unassembled WGS sequence"/>
</dbReference>
<dbReference type="EMBL" id="MGDF01000118">
    <property type="protein sequence ID" value="OGL44959.1"/>
    <property type="molecule type" value="Genomic_DNA"/>
</dbReference>
<name>A0A1F7RTS2_9BACT</name>
<accession>A0A1F7RTS2</accession>
<dbReference type="InterPro" id="IPR002686">
    <property type="entry name" value="Transposase_17"/>
</dbReference>
<sequence length="105" mass="12569">MVQERFQTVGQGFSLAKNRTMKNLVIYKKRIRLKNYDYSGCNRYFITICTHNKRPIFKDDSLVTWLVNSLKEKSESFGFKIWTYCFMPDHLHLLIEGKDFDSDMK</sequence>
<comment type="caution">
    <text evidence="2">The sequence shown here is derived from an EMBL/GenBank/DDBJ whole genome shotgun (WGS) entry which is preliminary data.</text>
</comment>
<gene>
    <name evidence="2" type="ORF">A2149_06450</name>
</gene>
<organism evidence="2 3">
    <name type="scientific">Candidatus Schekmanbacteria bacterium RBG_16_38_11</name>
    <dbReference type="NCBI Taxonomy" id="1817880"/>
    <lineage>
        <taxon>Bacteria</taxon>
        <taxon>Candidatus Schekmaniibacteriota</taxon>
    </lineage>
</organism>
<dbReference type="SUPFAM" id="SSF143422">
    <property type="entry name" value="Transposase IS200-like"/>
    <property type="match status" value="1"/>
</dbReference>
<evidence type="ECO:0000259" key="1">
    <source>
        <dbReference type="Pfam" id="PF01797"/>
    </source>
</evidence>